<dbReference type="InterPro" id="IPR018895">
    <property type="entry name" value="DUF2474"/>
</dbReference>
<keyword evidence="1" id="KW-1133">Transmembrane helix</keyword>
<name>A0A7W4IS36_9PROT</name>
<organism evidence="2 3">
    <name type="scientific">Gluconacetobacter aggeris</name>
    <dbReference type="NCBI Taxonomy" id="1286186"/>
    <lineage>
        <taxon>Bacteria</taxon>
        <taxon>Pseudomonadati</taxon>
        <taxon>Pseudomonadota</taxon>
        <taxon>Alphaproteobacteria</taxon>
        <taxon>Acetobacterales</taxon>
        <taxon>Acetobacteraceae</taxon>
        <taxon>Gluconacetobacter</taxon>
    </lineage>
</organism>
<evidence type="ECO:0000313" key="2">
    <source>
        <dbReference type="EMBL" id="MBB2168040.1"/>
    </source>
</evidence>
<proteinExistence type="predicted"/>
<reference evidence="2 3" key="1">
    <citation type="submission" date="2020-04" db="EMBL/GenBank/DDBJ databases">
        <title>Description of novel Gluconacetobacter.</title>
        <authorList>
            <person name="Sombolestani A."/>
        </authorList>
    </citation>
    <scope>NUCLEOTIDE SEQUENCE [LARGE SCALE GENOMIC DNA]</scope>
    <source>
        <strain evidence="2 3">LMG 27801</strain>
    </source>
</reference>
<gene>
    <name evidence="2" type="ORF">HLH36_06670</name>
</gene>
<dbReference type="AlphaFoldDB" id="A0A7W4IS36"/>
<dbReference type="Proteomes" id="UP000559860">
    <property type="component" value="Unassembled WGS sequence"/>
</dbReference>
<accession>A0A7W4IS36</accession>
<evidence type="ECO:0000256" key="1">
    <source>
        <dbReference type="SAM" id="Phobius"/>
    </source>
</evidence>
<feature type="transmembrane region" description="Helical" evidence="1">
    <location>
        <begin position="12"/>
        <end position="39"/>
    </location>
</feature>
<protein>
    <submittedName>
        <fullName evidence="2">DUF2474 domain-containing protein</fullName>
    </submittedName>
</protein>
<evidence type="ECO:0000313" key="3">
    <source>
        <dbReference type="Proteomes" id="UP000559860"/>
    </source>
</evidence>
<dbReference type="Pfam" id="PF10617">
    <property type="entry name" value="DUF2474"/>
    <property type="match status" value="1"/>
</dbReference>
<dbReference type="EMBL" id="JABEQD010000003">
    <property type="protein sequence ID" value="MBB2168040.1"/>
    <property type="molecule type" value="Genomic_DNA"/>
</dbReference>
<keyword evidence="3" id="KW-1185">Reference proteome</keyword>
<keyword evidence="1" id="KW-0812">Transmembrane</keyword>
<sequence length="43" mass="4715">MRILHKPRTQFGWMVTLWLAGVTCMGIFAGGMHIIMAAVGLTP</sequence>
<comment type="caution">
    <text evidence="2">The sequence shown here is derived from an EMBL/GenBank/DDBJ whole genome shotgun (WGS) entry which is preliminary data.</text>
</comment>
<keyword evidence="1" id="KW-0472">Membrane</keyword>